<protein>
    <submittedName>
        <fullName evidence="2">Exodeoxyribonuclease VIII</fullName>
    </submittedName>
</protein>
<dbReference type="RefSeq" id="WP_034165591.1">
    <property type="nucleotide sequence ID" value="NZ_CP006664.1"/>
</dbReference>
<dbReference type="GeneID" id="33938598"/>
<evidence type="ECO:0000313" key="2">
    <source>
        <dbReference type="EMBL" id="AIJ07343.1"/>
    </source>
</evidence>
<reference evidence="2 3" key="1">
    <citation type="journal article" date="2012" name="PLoS ONE">
        <title>Edwardsiella comparative phylogenomics reveal the new intra/inter-species taxonomic relationships, virulence evolution and niche adaptation mechanisms.</title>
        <authorList>
            <person name="Yang M."/>
            <person name="Lv Y."/>
            <person name="Xiao J."/>
            <person name="Wu H."/>
            <person name="Zheng H."/>
            <person name="Liu Q."/>
            <person name="Zhang Y."/>
            <person name="Wang Q."/>
        </authorList>
    </citation>
    <scope>NUCLEOTIDE SEQUENCE [LARGE SCALE GENOMIC DNA]</scope>
    <source>
        <strain evidence="3">080813</strain>
    </source>
</reference>
<dbReference type="EMBL" id="CP006664">
    <property type="protein sequence ID" value="AIJ07343.1"/>
    <property type="molecule type" value="Genomic_DNA"/>
</dbReference>
<dbReference type="InterPro" id="IPR012337">
    <property type="entry name" value="RNaseH-like_sf"/>
</dbReference>
<dbReference type="InterPro" id="IPR033390">
    <property type="entry name" value="Rv2179c-like"/>
</dbReference>
<dbReference type="KEGG" id="ete:ETEE_0874"/>
<dbReference type="InterPro" id="IPR036397">
    <property type="entry name" value="RNaseH_sf"/>
</dbReference>
<evidence type="ECO:0000313" key="3">
    <source>
        <dbReference type="Proteomes" id="UP000028681"/>
    </source>
</evidence>
<dbReference type="GO" id="GO:0003676">
    <property type="term" value="F:nucleic acid binding"/>
    <property type="evidence" value="ECO:0007669"/>
    <property type="project" value="InterPro"/>
</dbReference>
<gene>
    <name evidence="2" type="ORF">ETEE_0874</name>
</gene>
<organism evidence="2 3">
    <name type="scientific">Edwardsiella anguillarum ET080813</name>
    <dbReference type="NCBI Taxonomy" id="667120"/>
    <lineage>
        <taxon>Bacteria</taxon>
        <taxon>Pseudomonadati</taxon>
        <taxon>Pseudomonadota</taxon>
        <taxon>Gammaproteobacteria</taxon>
        <taxon>Enterobacterales</taxon>
        <taxon>Hafniaceae</taxon>
        <taxon>Edwardsiella</taxon>
    </lineage>
</organism>
<dbReference type="SUPFAM" id="SSF53098">
    <property type="entry name" value="Ribonuclease H-like"/>
    <property type="match status" value="1"/>
</dbReference>
<feature type="domain" description="3'-5' exoribonuclease Rv2179c-like" evidence="1">
    <location>
        <begin position="4"/>
        <end position="193"/>
    </location>
</feature>
<sequence>MTKDVVIDTETMDIEPSALLLSIGAFALDVSDLDATQADILKVARDIDLQDFSVLAFYTRLDATDQLMLGRTVSKKTQEWWKDQAEDAHEALTGDRVALSEALIGLSRWLDYHPGARVFFRGPDFDGAILENAYRMCGLECPWRYNGKRDVRTYIDTKLPTRGRNGYLEGHQPCFHMIKHHALHDAMNDAEQMAIAYREEC</sequence>
<name>A0A076LKT7_9GAMM</name>
<dbReference type="Gene3D" id="3.30.420.10">
    <property type="entry name" value="Ribonuclease H-like superfamily/Ribonuclease H"/>
    <property type="match status" value="1"/>
</dbReference>
<proteinExistence type="predicted"/>
<dbReference type="HOGENOM" id="CLU_1340890_0_0_6"/>
<dbReference type="Proteomes" id="UP000028681">
    <property type="component" value="Chromosome"/>
</dbReference>
<dbReference type="Pfam" id="PF16473">
    <property type="entry name" value="Rv2179c-like"/>
    <property type="match status" value="1"/>
</dbReference>
<dbReference type="AlphaFoldDB" id="A0A076LKT7"/>
<evidence type="ECO:0000259" key="1">
    <source>
        <dbReference type="Pfam" id="PF16473"/>
    </source>
</evidence>
<accession>A0A076LKT7</accession>